<gene>
    <name evidence="7" type="ORF">DL238_10735</name>
</gene>
<dbReference type="Proteomes" id="UP000254101">
    <property type="component" value="Unassembled WGS sequence"/>
</dbReference>
<organism evidence="7 8">
    <name type="scientific">Alteriqipengyuania lutimaris</name>
    <dbReference type="NCBI Taxonomy" id="1538146"/>
    <lineage>
        <taxon>Bacteria</taxon>
        <taxon>Pseudomonadati</taxon>
        <taxon>Pseudomonadota</taxon>
        <taxon>Alphaproteobacteria</taxon>
        <taxon>Sphingomonadales</taxon>
        <taxon>Erythrobacteraceae</taxon>
        <taxon>Alteriqipengyuania</taxon>
    </lineage>
</organism>
<evidence type="ECO:0000313" key="8">
    <source>
        <dbReference type="Proteomes" id="UP000254101"/>
    </source>
</evidence>
<feature type="transmembrane region" description="Helical" evidence="6">
    <location>
        <begin position="7"/>
        <end position="25"/>
    </location>
</feature>
<proteinExistence type="predicted"/>
<evidence type="ECO:0000256" key="5">
    <source>
        <dbReference type="SAM" id="MobiDB-lite"/>
    </source>
</evidence>
<accession>A0A395LNN8</accession>
<feature type="region of interest" description="Disordered" evidence="5">
    <location>
        <begin position="166"/>
        <end position="189"/>
    </location>
</feature>
<dbReference type="GO" id="GO:0009403">
    <property type="term" value="P:toxin biosynthetic process"/>
    <property type="evidence" value="ECO:0007669"/>
    <property type="project" value="InterPro"/>
</dbReference>
<protein>
    <submittedName>
        <fullName evidence="7">CvpA family protein</fullName>
    </submittedName>
</protein>
<dbReference type="InterPro" id="IPR003825">
    <property type="entry name" value="Colicin-V_CvpA"/>
</dbReference>
<dbReference type="PANTHER" id="PTHR36926">
    <property type="entry name" value="COLICIN V PRODUCTION PROTEIN"/>
    <property type="match status" value="1"/>
</dbReference>
<feature type="transmembrane region" description="Helical" evidence="6">
    <location>
        <begin position="31"/>
        <end position="48"/>
    </location>
</feature>
<dbReference type="AlphaFoldDB" id="A0A395LNN8"/>
<name>A0A395LNN8_9SPHN</name>
<evidence type="ECO:0000256" key="2">
    <source>
        <dbReference type="ARBA" id="ARBA00022692"/>
    </source>
</evidence>
<dbReference type="OrthoDB" id="9806894at2"/>
<sequence length="189" mass="20217">MTGFDIIVLLVVAVAAAGGFMRGFVQEILSLAAWILAIFAIQNLHTPLQQFIEPRFGTPTTAAILAFALLLLIPYAAMKLIASLVGSRARESLLGPLDRVLGFGFGAVKGAIIVVIGFSLLVLGYDTVWGVQGRPTWIITARTYPSINAGSEQMVGYIRERRETIRAEQDPDDEAGTVTGASALEQPGE</sequence>
<dbReference type="GO" id="GO:0016020">
    <property type="term" value="C:membrane"/>
    <property type="evidence" value="ECO:0007669"/>
    <property type="project" value="UniProtKB-SubCell"/>
</dbReference>
<evidence type="ECO:0000256" key="3">
    <source>
        <dbReference type="ARBA" id="ARBA00022989"/>
    </source>
</evidence>
<keyword evidence="3 6" id="KW-1133">Transmembrane helix</keyword>
<dbReference type="PANTHER" id="PTHR36926:SF1">
    <property type="entry name" value="COLICIN V PRODUCTION PROTEIN"/>
    <property type="match status" value="1"/>
</dbReference>
<evidence type="ECO:0000256" key="6">
    <source>
        <dbReference type="SAM" id="Phobius"/>
    </source>
</evidence>
<comment type="caution">
    <text evidence="7">The sequence shown here is derived from an EMBL/GenBank/DDBJ whole genome shotgun (WGS) entry which is preliminary data.</text>
</comment>
<evidence type="ECO:0000256" key="4">
    <source>
        <dbReference type="ARBA" id="ARBA00023136"/>
    </source>
</evidence>
<keyword evidence="2 6" id="KW-0812">Transmembrane</keyword>
<evidence type="ECO:0000256" key="1">
    <source>
        <dbReference type="ARBA" id="ARBA00004141"/>
    </source>
</evidence>
<evidence type="ECO:0000313" key="7">
    <source>
        <dbReference type="EMBL" id="RDS78027.1"/>
    </source>
</evidence>
<reference evidence="7 8" key="1">
    <citation type="submission" date="2018-07" db="EMBL/GenBank/DDBJ databases">
        <title>Erythrobacter nanhaiensis sp. nov., a novel member of the genus Erythrobacter isolated from the South China Sea.</title>
        <authorList>
            <person name="Chen X."/>
            <person name="Liu J."/>
        </authorList>
    </citation>
    <scope>NUCLEOTIDE SEQUENCE [LARGE SCALE GENOMIC DNA]</scope>
    <source>
        <strain evidence="7 8">S-5</strain>
    </source>
</reference>
<comment type="subcellular location">
    <subcellularLocation>
        <location evidence="1">Membrane</location>
        <topology evidence="1">Multi-pass membrane protein</topology>
    </subcellularLocation>
</comment>
<keyword evidence="8" id="KW-1185">Reference proteome</keyword>
<feature type="transmembrane region" description="Helical" evidence="6">
    <location>
        <begin position="60"/>
        <end position="81"/>
    </location>
</feature>
<dbReference type="RefSeq" id="WP_115492254.1">
    <property type="nucleotide sequence ID" value="NZ_JACHWW010000001.1"/>
</dbReference>
<dbReference type="Pfam" id="PF02674">
    <property type="entry name" value="Colicin_V"/>
    <property type="match status" value="1"/>
</dbReference>
<feature type="transmembrane region" description="Helical" evidence="6">
    <location>
        <begin position="101"/>
        <end position="125"/>
    </location>
</feature>
<dbReference type="InterPro" id="IPR052719">
    <property type="entry name" value="CvpA-like"/>
</dbReference>
<keyword evidence="4 6" id="KW-0472">Membrane</keyword>
<dbReference type="EMBL" id="QRBB01000001">
    <property type="protein sequence ID" value="RDS78027.1"/>
    <property type="molecule type" value="Genomic_DNA"/>
</dbReference>